<gene>
    <name evidence="4" type="ORF">IV43_GL000632</name>
</gene>
<dbReference type="InterPro" id="IPR031989">
    <property type="entry name" value="DUF5067"/>
</dbReference>
<dbReference type="Proteomes" id="UP000051491">
    <property type="component" value="Unassembled WGS sequence"/>
</dbReference>
<dbReference type="InterPro" id="IPR029050">
    <property type="entry name" value="Immunoprotect_excell_Ig-like"/>
</dbReference>
<keyword evidence="1" id="KW-0732">Signal</keyword>
<dbReference type="AlphaFoldDB" id="A0A0R2JL52"/>
<dbReference type="EMBL" id="JQBK01000163">
    <property type="protein sequence ID" value="KRN77936.1"/>
    <property type="molecule type" value="Genomic_DNA"/>
</dbReference>
<reference evidence="4 5" key="1">
    <citation type="journal article" date="2015" name="Genome Announc.">
        <title>Expanding the biotechnology potential of lactobacilli through comparative genomics of 213 strains and associated genera.</title>
        <authorList>
            <person name="Sun Z."/>
            <person name="Harris H.M."/>
            <person name="McCann A."/>
            <person name="Guo C."/>
            <person name="Argimon S."/>
            <person name="Zhang W."/>
            <person name="Yang X."/>
            <person name="Jeffery I.B."/>
            <person name="Cooney J.C."/>
            <person name="Kagawa T.F."/>
            <person name="Liu W."/>
            <person name="Song Y."/>
            <person name="Salvetti E."/>
            <person name="Wrobel A."/>
            <person name="Rasinkangas P."/>
            <person name="Parkhill J."/>
            <person name="Rea M.C."/>
            <person name="O'Sullivan O."/>
            <person name="Ritari J."/>
            <person name="Douillard F.P."/>
            <person name="Paul Ross R."/>
            <person name="Yang R."/>
            <person name="Briner A.E."/>
            <person name="Felis G.E."/>
            <person name="de Vos W.M."/>
            <person name="Barrangou R."/>
            <person name="Klaenhammer T.R."/>
            <person name="Caufield P.W."/>
            <person name="Cui Y."/>
            <person name="Zhang H."/>
            <person name="O'Toole P.W."/>
        </authorList>
    </citation>
    <scope>NUCLEOTIDE SEQUENCE [LARGE SCALE GENOMIC DNA]</scope>
    <source>
        <strain evidence="4 5">DSM 15353</strain>
    </source>
</reference>
<evidence type="ECO:0000256" key="2">
    <source>
        <dbReference type="SAM" id="MobiDB-lite"/>
    </source>
</evidence>
<dbReference type="Pfam" id="PF16729">
    <property type="entry name" value="DUF5067"/>
    <property type="match status" value="1"/>
</dbReference>
<feature type="region of interest" description="Disordered" evidence="2">
    <location>
        <begin position="28"/>
        <end position="66"/>
    </location>
</feature>
<protein>
    <recommendedName>
        <fullName evidence="3">DUF5067 domain-containing protein</fullName>
    </recommendedName>
</protein>
<comment type="caution">
    <text evidence="4">The sequence shown here is derived from an EMBL/GenBank/DDBJ whole genome shotgun (WGS) entry which is preliminary data.</text>
</comment>
<evidence type="ECO:0000313" key="5">
    <source>
        <dbReference type="Proteomes" id="UP000051491"/>
    </source>
</evidence>
<evidence type="ECO:0000313" key="4">
    <source>
        <dbReference type="EMBL" id="KRN77936.1"/>
    </source>
</evidence>
<organism evidence="4 5">
    <name type="scientific">Ligilactobacillus acidipiscis</name>
    <dbReference type="NCBI Taxonomy" id="89059"/>
    <lineage>
        <taxon>Bacteria</taxon>
        <taxon>Bacillati</taxon>
        <taxon>Bacillota</taxon>
        <taxon>Bacilli</taxon>
        <taxon>Lactobacillales</taxon>
        <taxon>Lactobacillaceae</taxon>
        <taxon>Ligilactobacillus</taxon>
    </lineage>
</organism>
<dbReference type="Gene3D" id="2.60.40.1240">
    <property type="match status" value="1"/>
</dbReference>
<dbReference type="PROSITE" id="PS51257">
    <property type="entry name" value="PROKAR_LIPOPROTEIN"/>
    <property type="match status" value="1"/>
</dbReference>
<dbReference type="STRING" id="89059.LAC1533_0344"/>
<evidence type="ECO:0000256" key="1">
    <source>
        <dbReference type="ARBA" id="ARBA00022729"/>
    </source>
</evidence>
<name>A0A0R2JL52_9LACO</name>
<evidence type="ECO:0000259" key="3">
    <source>
        <dbReference type="Pfam" id="PF16729"/>
    </source>
</evidence>
<accession>A0A0R2JL52</accession>
<feature type="domain" description="DUF5067" evidence="3">
    <location>
        <begin position="67"/>
        <end position="191"/>
    </location>
</feature>
<dbReference type="PATRIC" id="fig|89059.3.peg.653"/>
<proteinExistence type="predicted"/>
<sequence length="205" mass="22660">MEEYVMKRTILLVGTMLSAALLLSACSNDRGSSKGSAEKVLKVESKKSTKQSTKKSSSEPVKIPTSPDKEWFYNDNVFYAGMETMTLTKSEIRDGIEDGEKVLVIYNTIKNNSDEEQDPSNFYMVIHAKQKTDTSNVNLDPGTLALDGNGNNPLQAQEDNLNNSLLPGKTVETVMMFKLVNDTPVTIEFSNEDFTTIGTKTINVN</sequence>
<feature type="compositionally biased region" description="Basic and acidic residues" evidence="2">
    <location>
        <begin position="36"/>
        <end position="47"/>
    </location>
</feature>